<organism evidence="2 3">
    <name type="scientific">Rheinheimera baltica</name>
    <dbReference type="NCBI Taxonomy" id="67576"/>
    <lineage>
        <taxon>Bacteria</taxon>
        <taxon>Pseudomonadati</taxon>
        <taxon>Pseudomonadota</taxon>
        <taxon>Gammaproteobacteria</taxon>
        <taxon>Chromatiales</taxon>
        <taxon>Chromatiaceae</taxon>
        <taxon>Rheinheimera</taxon>
    </lineage>
</organism>
<proteinExistence type="predicted"/>
<evidence type="ECO:0000256" key="1">
    <source>
        <dbReference type="SAM" id="Coils"/>
    </source>
</evidence>
<evidence type="ECO:0000313" key="2">
    <source>
        <dbReference type="EMBL" id="MDP5138807.1"/>
    </source>
</evidence>
<protein>
    <submittedName>
        <fullName evidence="2">Uncharacterized protein</fullName>
    </submittedName>
</protein>
<feature type="coiled-coil region" evidence="1">
    <location>
        <begin position="24"/>
        <end position="74"/>
    </location>
</feature>
<dbReference type="Proteomes" id="UP001231109">
    <property type="component" value="Unassembled WGS sequence"/>
</dbReference>
<comment type="caution">
    <text evidence="2">The sequence shown here is derived from an EMBL/GenBank/DDBJ whole genome shotgun (WGS) entry which is preliminary data.</text>
</comment>
<sequence length="372" mass="42086">AKGDSIVKQAIREILGFTIAEKALQDVKAIRKNYQSEMAKADKQGIVAEKQKKITALENQLASYKEAIQRSEQAISYYEATIAEIDEQLQSSDSKTIQQIHNLRLEKEKQLKREKGLQQDALEEKVGLISDYATTVFGLKLAQTALDFIDESEYKGTIPAPYNEQLFQDILKEALCICGADIKPGTEAFNKINALLKQASDPMLENRVRKARSQLTSIQQNAIKSKKLFSSNIHKLAQAETNIVRLTKEIADLSVKIQGLTDLESINNLEKERSRANNNLRQELQSLGNAKAKLENSEKELPALKNEISRLDAYSSEMLRYKDLASYAEQVETLIDSTLQNAEKDVEKRIIEKVNKYLSMFVRQDYKAKLNP</sequence>
<accession>A0ABT9I5Y6</accession>
<keyword evidence="1" id="KW-0175">Coiled coil</keyword>
<reference evidence="2 3" key="1">
    <citation type="submission" date="2022-11" db="EMBL/GenBank/DDBJ databases">
        <title>Viruses from the air-sea interface of a natural surface slick.</title>
        <authorList>
            <person name="Rahlff J."/>
            <person name="Holmfeldt K."/>
        </authorList>
    </citation>
    <scope>NUCLEOTIDE SEQUENCE [LARGE SCALE GENOMIC DNA]</scope>
    <source>
        <strain evidence="2 3">SMS4</strain>
    </source>
</reference>
<keyword evidence="3" id="KW-1185">Reference proteome</keyword>
<name>A0ABT9I5Y6_9GAMM</name>
<evidence type="ECO:0000313" key="3">
    <source>
        <dbReference type="Proteomes" id="UP001231109"/>
    </source>
</evidence>
<feature type="non-terminal residue" evidence="2">
    <location>
        <position position="372"/>
    </location>
</feature>
<dbReference type="EMBL" id="JAPJDZ010000314">
    <property type="protein sequence ID" value="MDP5138807.1"/>
    <property type="molecule type" value="Genomic_DNA"/>
</dbReference>
<dbReference type="RefSeq" id="WP_305977898.1">
    <property type="nucleotide sequence ID" value="NZ_JAPJDZ010000314.1"/>
</dbReference>
<gene>
    <name evidence="2" type="ORF">ORJ04_22940</name>
</gene>
<feature type="non-terminal residue" evidence="2">
    <location>
        <position position="1"/>
    </location>
</feature>
<feature type="coiled-coil region" evidence="1">
    <location>
        <begin position="236"/>
        <end position="314"/>
    </location>
</feature>